<dbReference type="AlphaFoldDB" id="A0A2Z4GCC4"/>
<proteinExistence type="predicted"/>
<name>A0A2Z4GCC4_9BACT</name>
<protein>
    <submittedName>
        <fullName evidence="1">Uncharacterized protein</fullName>
    </submittedName>
</protein>
<dbReference type="KEGG" id="als:DJ013_11665"/>
<keyword evidence="2" id="KW-1185">Reference proteome</keyword>
<sequence length="279" mass="32833">MVQIENKLCVFIHYSERSCIPHNVQVYVNEIALHFDEVRVITNKRDIDEIASFQDNVRLYFEKNEGYDFGMFYKFAINRDLSKYSEIAIINDSNILIKELKEVFLKGRQKKADFWGLIASNQKPWFSTHENNYHIQSHFLVLNSAAIKGLSSFLESIDSKTIFDETNQKTLRRLVIDQWEIGFSQFLLKLGLEPFAYIPPNKNSTKNIAHTAPLEVINQGYPLLKKKVYYEAGSKSKKGWDNFLKETLPLNWRSELIQEELEKKRMSRKIPFLKRFFTS</sequence>
<gene>
    <name evidence="1" type="ORF">DJ013_11665</name>
</gene>
<evidence type="ECO:0000313" key="2">
    <source>
        <dbReference type="Proteomes" id="UP000249873"/>
    </source>
</evidence>
<accession>A0A2Z4GCC4</accession>
<dbReference type="RefSeq" id="WP_111371987.1">
    <property type="nucleotide sequence ID" value="NZ_CP029480.1"/>
</dbReference>
<reference evidence="1 2" key="1">
    <citation type="submission" date="2018-05" db="EMBL/GenBank/DDBJ databases">
        <title>Complete genome sequence of Arcticibacterium luteifluviistationis SM1504T, a cytophagaceae bacterium isolated from Arctic surface seawater.</title>
        <authorList>
            <person name="Li Y."/>
            <person name="Qin Q.-L."/>
        </authorList>
    </citation>
    <scope>NUCLEOTIDE SEQUENCE [LARGE SCALE GENOMIC DNA]</scope>
    <source>
        <strain evidence="1 2">SM1504</strain>
    </source>
</reference>
<organism evidence="1 2">
    <name type="scientific">Arcticibacterium luteifluviistationis</name>
    <dbReference type="NCBI Taxonomy" id="1784714"/>
    <lineage>
        <taxon>Bacteria</taxon>
        <taxon>Pseudomonadati</taxon>
        <taxon>Bacteroidota</taxon>
        <taxon>Cytophagia</taxon>
        <taxon>Cytophagales</taxon>
        <taxon>Leadbetterellaceae</taxon>
        <taxon>Arcticibacterium</taxon>
    </lineage>
</organism>
<dbReference type="EMBL" id="CP029480">
    <property type="protein sequence ID" value="AWV98794.1"/>
    <property type="molecule type" value="Genomic_DNA"/>
</dbReference>
<evidence type="ECO:0000313" key="1">
    <source>
        <dbReference type="EMBL" id="AWV98794.1"/>
    </source>
</evidence>
<dbReference type="OrthoDB" id="837788at2"/>
<dbReference type="Proteomes" id="UP000249873">
    <property type="component" value="Chromosome"/>
</dbReference>